<feature type="region of interest" description="Disordered" evidence="5">
    <location>
        <begin position="162"/>
        <end position="188"/>
    </location>
</feature>
<sequence>MMFPQSRHSASSQSSQPLKFTTSDSCDRIKDEFQFLQAQYHSLKLECDKLASEKSEMQRHYIMAEIVKRLNGICAQVLPYLSQEHQQQVMGAIERAKQVTPPEMNSIIRQQLQVQHLSQLQGLALPVTPLPLGLTPPSLPAVSSSSGLLSLSSILANYSHGQAQAAKEDKAREAAERAPRGEDGDKSD</sequence>
<feature type="region of interest" description="Disordered" evidence="5">
    <location>
        <begin position="1"/>
        <end position="21"/>
    </location>
</feature>
<evidence type="ECO:0000256" key="1">
    <source>
        <dbReference type="ARBA" id="ARBA00004123"/>
    </source>
</evidence>
<comment type="similarity">
    <text evidence="2">Belongs to the WD repeat Groucho/TLE family.</text>
</comment>
<feature type="compositionally biased region" description="Low complexity" evidence="5">
    <location>
        <begin position="1"/>
        <end position="16"/>
    </location>
</feature>
<dbReference type="GeneTree" id="ENSGT01030000234519"/>
<accession>A0AAQ4S3U0</accession>
<reference evidence="7" key="3">
    <citation type="submission" date="2025-09" db="UniProtKB">
        <authorList>
            <consortium name="Ensembl"/>
        </authorList>
    </citation>
    <scope>IDENTIFICATION</scope>
</reference>
<evidence type="ECO:0000313" key="8">
    <source>
        <dbReference type="Proteomes" id="UP000007635"/>
    </source>
</evidence>
<reference evidence="7" key="2">
    <citation type="submission" date="2025-08" db="UniProtKB">
        <authorList>
            <consortium name="Ensembl"/>
        </authorList>
    </citation>
    <scope>IDENTIFICATION</scope>
</reference>
<dbReference type="GO" id="GO:0003714">
    <property type="term" value="F:transcription corepressor activity"/>
    <property type="evidence" value="ECO:0007669"/>
    <property type="project" value="TreeGrafter"/>
</dbReference>
<dbReference type="PANTHER" id="PTHR10814:SF21">
    <property type="entry name" value="PROTEIN GROUCHO"/>
    <property type="match status" value="1"/>
</dbReference>
<keyword evidence="8" id="KW-1185">Reference proteome</keyword>
<name>A0AAQ4S3U0_GASAC</name>
<evidence type="ECO:0000313" key="7">
    <source>
        <dbReference type="Ensembl" id="ENSGACP00000069832.1"/>
    </source>
</evidence>
<dbReference type="PANTHER" id="PTHR10814">
    <property type="entry name" value="TRANSDUCIN-LIKE ENHANCER PROTEIN"/>
    <property type="match status" value="1"/>
</dbReference>
<dbReference type="InterPro" id="IPR005617">
    <property type="entry name" value="Groucho/TLE_N"/>
</dbReference>
<protein>
    <submittedName>
        <fullName evidence="7">Chico</fullName>
    </submittedName>
</protein>
<reference evidence="7 8" key="1">
    <citation type="journal article" date="2021" name="G3 (Bethesda)">
        <title>Improved contiguity of the threespine stickleback genome using long-read sequencing.</title>
        <authorList>
            <person name="Nath S."/>
            <person name="Shaw D.E."/>
            <person name="White M.A."/>
        </authorList>
    </citation>
    <scope>NUCLEOTIDE SEQUENCE [LARGE SCALE GENOMIC DNA]</scope>
    <source>
        <strain evidence="7 8">Lake Benthic</strain>
    </source>
</reference>
<keyword evidence="3" id="KW-0539">Nucleus</keyword>
<keyword evidence="4" id="KW-0175">Coiled coil</keyword>
<evidence type="ECO:0000256" key="3">
    <source>
        <dbReference type="ARBA" id="ARBA00023242"/>
    </source>
</evidence>
<dbReference type="GO" id="GO:0005634">
    <property type="term" value="C:nucleus"/>
    <property type="evidence" value="ECO:0007669"/>
    <property type="project" value="UniProtKB-SubCell"/>
</dbReference>
<comment type="subcellular location">
    <subcellularLocation>
        <location evidence="1">Nucleus</location>
    </subcellularLocation>
</comment>
<feature type="domain" description="Groucho/TLE N-terminal Q-rich" evidence="6">
    <location>
        <begin position="18"/>
        <end position="117"/>
    </location>
</feature>
<feature type="coiled-coil region" evidence="4">
    <location>
        <begin position="26"/>
        <end position="53"/>
    </location>
</feature>
<proteinExistence type="inferred from homology"/>
<evidence type="ECO:0000256" key="2">
    <source>
        <dbReference type="ARBA" id="ARBA00005969"/>
    </source>
</evidence>
<evidence type="ECO:0000259" key="6">
    <source>
        <dbReference type="Pfam" id="PF03920"/>
    </source>
</evidence>
<organism evidence="7 8">
    <name type="scientific">Gasterosteus aculeatus aculeatus</name>
    <name type="common">three-spined stickleback</name>
    <dbReference type="NCBI Taxonomy" id="481459"/>
    <lineage>
        <taxon>Eukaryota</taxon>
        <taxon>Metazoa</taxon>
        <taxon>Chordata</taxon>
        <taxon>Craniata</taxon>
        <taxon>Vertebrata</taxon>
        <taxon>Euteleostomi</taxon>
        <taxon>Actinopterygii</taxon>
        <taxon>Neopterygii</taxon>
        <taxon>Teleostei</taxon>
        <taxon>Neoteleostei</taxon>
        <taxon>Acanthomorphata</taxon>
        <taxon>Eupercaria</taxon>
        <taxon>Perciformes</taxon>
        <taxon>Cottioidei</taxon>
        <taxon>Gasterosteales</taxon>
        <taxon>Gasterosteidae</taxon>
        <taxon>Gasterosteus</taxon>
    </lineage>
</organism>
<evidence type="ECO:0000256" key="4">
    <source>
        <dbReference type="SAM" id="Coils"/>
    </source>
</evidence>
<dbReference type="Ensembl" id="ENSGACT00000073108.1">
    <property type="protein sequence ID" value="ENSGACP00000069832.1"/>
    <property type="gene ID" value="ENSGACG00000009819.2"/>
</dbReference>
<dbReference type="GO" id="GO:0005667">
    <property type="term" value="C:transcription regulator complex"/>
    <property type="evidence" value="ECO:0007669"/>
    <property type="project" value="TreeGrafter"/>
</dbReference>
<dbReference type="Pfam" id="PF03920">
    <property type="entry name" value="TLE_N"/>
    <property type="match status" value="1"/>
</dbReference>
<dbReference type="Proteomes" id="UP000007635">
    <property type="component" value="Chromosome XV"/>
</dbReference>
<dbReference type="AlphaFoldDB" id="A0AAQ4S3U0"/>
<feature type="compositionally biased region" description="Basic and acidic residues" evidence="5">
    <location>
        <begin position="166"/>
        <end position="188"/>
    </location>
</feature>
<dbReference type="GO" id="GO:0090090">
    <property type="term" value="P:negative regulation of canonical Wnt signaling pathway"/>
    <property type="evidence" value="ECO:0007669"/>
    <property type="project" value="TreeGrafter"/>
</dbReference>
<evidence type="ECO:0000256" key="5">
    <source>
        <dbReference type="SAM" id="MobiDB-lite"/>
    </source>
</evidence>
<dbReference type="InterPro" id="IPR009146">
    <property type="entry name" value="Groucho_enhance"/>
</dbReference>